<protein>
    <submittedName>
        <fullName evidence="2">Uncharacterized protein</fullName>
    </submittedName>
</protein>
<reference evidence="2" key="3">
    <citation type="submission" date="2025-09" db="UniProtKB">
        <authorList>
            <consortium name="Ensembl"/>
        </authorList>
    </citation>
    <scope>IDENTIFICATION</scope>
</reference>
<proteinExistence type="predicted"/>
<evidence type="ECO:0000313" key="3">
    <source>
        <dbReference type="Proteomes" id="UP000694547"/>
    </source>
</evidence>
<feature type="transmembrane region" description="Helical" evidence="1">
    <location>
        <begin position="21"/>
        <end position="41"/>
    </location>
</feature>
<dbReference type="Proteomes" id="UP000694547">
    <property type="component" value="Chromosome 3"/>
</dbReference>
<dbReference type="Ensembl" id="ENSPEMT00000036009.1">
    <property type="protein sequence ID" value="ENSPEMP00000033671.1"/>
    <property type="gene ID" value="ENSPEMG00000025770.1"/>
</dbReference>
<reference evidence="2" key="2">
    <citation type="submission" date="2025-08" db="UniProtKB">
        <authorList>
            <consortium name="Ensembl"/>
        </authorList>
    </citation>
    <scope>IDENTIFICATION</scope>
</reference>
<keyword evidence="1" id="KW-0472">Membrane</keyword>
<evidence type="ECO:0000256" key="1">
    <source>
        <dbReference type="SAM" id="Phobius"/>
    </source>
</evidence>
<reference evidence="2 3" key="1">
    <citation type="submission" date="2018-10" db="EMBL/GenBank/DDBJ databases">
        <title>Improved assembly of the deer mouse Peromyscus maniculatus genome.</title>
        <authorList>
            <person name="Lassance J.-M."/>
            <person name="Hoekstra H.E."/>
        </authorList>
    </citation>
    <scope>NUCLEOTIDE SEQUENCE [LARGE SCALE GENOMIC DNA]</scope>
</reference>
<organism evidence="2 3">
    <name type="scientific">Peromyscus maniculatus bairdii</name>
    <name type="common">Prairie deer mouse</name>
    <dbReference type="NCBI Taxonomy" id="230844"/>
    <lineage>
        <taxon>Eukaryota</taxon>
        <taxon>Metazoa</taxon>
        <taxon>Chordata</taxon>
        <taxon>Craniata</taxon>
        <taxon>Vertebrata</taxon>
        <taxon>Euteleostomi</taxon>
        <taxon>Mammalia</taxon>
        <taxon>Eutheria</taxon>
        <taxon>Euarchontoglires</taxon>
        <taxon>Glires</taxon>
        <taxon>Rodentia</taxon>
        <taxon>Myomorpha</taxon>
        <taxon>Muroidea</taxon>
        <taxon>Cricetidae</taxon>
        <taxon>Neotominae</taxon>
        <taxon>Peromyscus</taxon>
    </lineage>
</organism>
<name>A0A8C8W3A9_PERMB</name>
<sequence length="71" mass="7935">MKSTQQNKGLPGRLRSHHPTNIITFLPGWGIPVHFIVFLFVSQVAGVHGHCCLDFLLGHLHSVIKDLEEPL</sequence>
<keyword evidence="3" id="KW-1185">Reference proteome</keyword>
<evidence type="ECO:0000313" key="2">
    <source>
        <dbReference type="Ensembl" id="ENSPEMP00000033671.1"/>
    </source>
</evidence>
<accession>A0A8C8W3A9</accession>
<keyword evidence="1" id="KW-0812">Transmembrane</keyword>
<dbReference type="AlphaFoldDB" id="A0A8C8W3A9"/>
<keyword evidence="1" id="KW-1133">Transmembrane helix</keyword>
<dbReference type="GeneTree" id="ENSGT00960000189964"/>